<feature type="non-terminal residue" evidence="2">
    <location>
        <position position="1"/>
    </location>
</feature>
<dbReference type="EMBL" id="JAHRHJ020001949">
    <property type="protein sequence ID" value="KAH9292960.1"/>
    <property type="molecule type" value="Genomic_DNA"/>
</dbReference>
<accession>A0AA38F8T1</accession>
<proteinExistence type="predicted"/>
<feature type="compositionally biased region" description="Polar residues" evidence="1">
    <location>
        <begin position="27"/>
        <end position="41"/>
    </location>
</feature>
<feature type="compositionally biased region" description="Basic and acidic residues" evidence="1">
    <location>
        <begin position="15"/>
        <end position="26"/>
    </location>
</feature>
<comment type="caution">
    <text evidence="2">The sequence shown here is derived from an EMBL/GenBank/DDBJ whole genome shotgun (WGS) entry which is preliminary data.</text>
</comment>
<dbReference type="Proteomes" id="UP000824469">
    <property type="component" value="Unassembled WGS sequence"/>
</dbReference>
<evidence type="ECO:0000313" key="3">
    <source>
        <dbReference type="Proteomes" id="UP000824469"/>
    </source>
</evidence>
<organism evidence="2 3">
    <name type="scientific">Taxus chinensis</name>
    <name type="common">Chinese yew</name>
    <name type="synonym">Taxus wallichiana var. chinensis</name>
    <dbReference type="NCBI Taxonomy" id="29808"/>
    <lineage>
        <taxon>Eukaryota</taxon>
        <taxon>Viridiplantae</taxon>
        <taxon>Streptophyta</taxon>
        <taxon>Embryophyta</taxon>
        <taxon>Tracheophyta</taxon>
        <taxon>Spermatophyta</taxon>
        <taxon>Pinopsida</taxon>
        <taxon>Pinidae</taxon>
        <taxon>Conifers II</taxon>
        <taxon>Cupressales</taxon>
        <taxon>Taxaceae</taxon>
        <taxon>Taxus</taxon>
    </lineage>
</organism>
<feature type="compositionally biased region" description="Basic residues" evidence="1">
    <location>
        <begin position="42"/>
        <end position="52"/>
    </location>
</feature>
<reference evidence="2 3" key="1">
    <citation type="journal article" date="2021" name="Nat. Plants">
        <title>The Taxus genome provides insights into paclitaxel biosynthesis.</title>
        <authorList>
            <person name="Xiong X."/>
            <person name="Gou J."/>
            <person name="Liao Q."/>
            <person name="Li Y."/>
            <person name="Zhou Q."/>
            <person name="Bi G."/>
            <person name="Li C."/>
            <person name="Du R."/>
            <person name="Wang X."/>
            <person name="Sun T."/>
            <person name="Guo L."/>
            <person name="Liang H."/>
            <person name="Lu P."/>
            <person name="Wu Y."/>
            <person name="Zhang Z."/>
            <person name="Ro D.K."/>
            <person name="Shang Y."/>
            <person name="Huang S."/>
            <person name="Yan J."/>
        </authorList>
    </citation>
    <scope>NUCLEOTIDE SEQUENCE [LARGE SCALE GENOMIC DNA]</scope>
    <source>
        <strain evidence="2">Ta-2019</strain>
    </source>
</reference>
<name>A0AA38F8T1_TAXCH</name>
<evidence type="ECO:0000313" key="2">
    <source>
        <dbReference type="EMBL" id="KAH9292960.1"/>
    </source>
</evidence>
<protein>
    <submittedName>
        <fullName evidence="2">Uncharacterized protein</fullName>
    </submittedName>
</protein>
<sequence length="87" mass="9626">NHHDVTGSTVWGVDNDPKGKKEREGENSSLRPGHGQQQSTKTHAHQSPRLSHKVVMPGTGETSNEALHPPRLKKASSSMRHTMKKEK</sequence>
<dbReference type="AlphaFoldDB" id="A0AA38F8T1"/>
<gene>
    <name evidence="2" type="ORF">KI387_041854</name>
</gene>
<feature type="non-terminal residue" evidence="2">
    <location>
        <position position="87"/>
    </location>
</feature>
<keyword evidence="3" id="KW-1185">Reference proteome</keyword>
<evidence type="ECO:0000256" key="1">
    <source>
        <dbReference type="SAM" id="MobiDB-lite"/>
    </source>
</evidence>
<feature type="region of interest" description="Disordered" evidence="1">
    <location>
        <begin position="1"/>
        <end position="87"/>
    </location>
</feature>